<sequence>MSDTPDAAAAGTFDLDGETTVNRLGFGAMRLCGQGIVGAPDDEGNARAVARAAVDHGVDFVDTADSYGPGTSERLLREAGVVDDAVVATKAGLLREAGGDWLPHGDPDYIRNQVLVSKDRLGVDTIDLYQFHRPDPDTPFADSVAAFAELKDEGHVDHVGLSNVTVEQLDEAREHVEVATVQNQYNVANREDEAVLRACEDADAGFVPWFPLAAGDLGAVGDALDDVAAGHDATRRQVALAWLLGHSDVTLPIPGTSSVEHLRENVAAAELSLSDEEPAGSRTPASRTATASQAARQERRSIPTTANTASRATSEPTTSAALGANTSP</sequence>
<feature type="region of interest" description="Disordered" evidence="2">
    <location>
        <begin position="270"/>
        <end position="328"/>
    </location>
</feature>
<dbReference type="SUPFAM" id="SSF51430">
    <property type="entry name" value="NAD(P)-linked oxidoreductase"/>
    <property type="match status" value="1"/>
</dbReference>
<dbReference type="Pfam" id="PF00248">
    <property type="entry name" value="Aldo_ket_red"/>
    <property type="match status" value="1"/>
</dbReference>
<comment type="caution">
    <text evidence="4">The sequence shown here is derived from an EMBL/GenBank/DDBJ whole genome shotgun (WGS) entry which is preliminary data.</text>
</comment>
<dbReference type="PANTHER" id="PTHR43625">
    <property type="entry name" value="AFLATOXIN B1 ALDEHYDE REDUCTASE"/>
    <property type="match status" value="1"/>
</dbReference>
<evidence type="ECO:0000256" key="1">
    <source>
        <dbReference type="ARBA" id="ARBA00023002"/>
    </source>
</evidence>
<dbReference type="EMBL" id="JBHSZG010000001">
    <property type="protein sequence ID" value="MFC7136965.1"/>
    <property type="molecule type" value="Genomic_DNA"/>
</dbReference>
<reference evidence="4 5" key="1">
    <citation type="journal article" date="2019" name="Int. J. Syst. Evol. Microbiol.">
        <title>The Global Catalogue of Microorganisms (GCM) 10K type strain sequencing project: providing services to taxonomists for standard genome sequencing and annotation.</title>
        <authorList>
            <consortium name="The Broad Institute Genomics Platform"/>
            <consortium name="The Broad Institute Genome Sequencing Center for Infectious Disease"/>
            <person name="Wu L."/>
            <person name="Ma J."/>
        </authorList>
    </citation>
    <scope>NUCLEOTIDE SEQUENCE [LARGE SCALE GENOMIC DNA]</scope>
    <source>
        <strain evidence="4 5">DT92</strain>
    </source>
</reference>
<evidence type="ECO:0000313" key="4">
    <source>
        <dbReference type="EMBL" id="MFC7136965.1"/>
    </source>
</evidence>
<accession>A0ABD5XP86</accession>
<keyword evidence="1" id="KW-0560">Oxidoreductase</keyword>
<feature type="compositionally biased region" description="Polar residues" evidence="2">
    <location>
        <begin position="302"/>
        <end position="328"/>
    </location>
</feature>
<organism evidence="4 5">
    <name type="scientific">Halobaculum litoreum</name>
    <dbReference type="NCBI Taxonomy" id="3031998"/>
    <lineage>
        <taxon>Archaea</taxon>
        <taxon>Methanobacteriati</taxon>
        <taxon>Methanobacteriota</taxon>
        <taxon>Stenosarchaea group</taxon>
        <taxon>Halobacteria</taxon>
        <taxon>Halobacteriales</taxon>
        <taxon>Haloferacaceae</taxon>
        <taxon>Halobaculum</taxon>
    </lineage>
</organism>
<dbReference type="PANTHER" id="PTHR43625:SF40">
    <property type="entry name" value="ALDO-KETO REDUCTASE YAKC [NADP(+)]"/>
    <property type="match status" value="1"/>
</dbReference>
<dbReference type="Gene3D" id="3.20.20.100">
    <property type="entry name" value="NADP-dependent oxidoreductase domain"/>
    <property type="match status" value="1"/>
</dbReference>
<name>A0ABD5XP86_9EURY</name>
<feature type="compositionally biased region" description="Low complexity" evidence="2">
    <location>
        <begin position="281"/>
        <end position="295"/>
    </location>
</feature>
<evidence type="ECO:0000259" key="3">
    <source>
        <dbReference type="Pfam" id="PF00248"/>
    </source>
</evidence>
<keyword evidence="5" id="KW-1185">Reference proteome</keyword>
<dbReference type="InterPro" id="IPR023210">
    <property type="entry name" value="NADP_OxRdtase_dom"/>
</dbReference>
<dbReference type="GO" id="GO:0016491">
    <property type="term" value="F:oxidoreductase activity"/>
    <property type="evidence" value="ECO:0007669"/>
    <property type="project" value="UniProtKB-KW"/>
</dbReference>
<proteinExistence type="predicted"/>
<evidence type="ECO:0000256" key="2">
    <source>
        <dbReference type="SAM" id="MobiDB-lite"/>
    </source>
</evidence>
<protein>
    <submittedName>
        <fullName evidence="4">Aldo/keto reductase</fullName>
    </submittedName>
</protein>
<evidence type="ECO:0000313" key="5">
    <source>
        <dbReference type="Proteomes" id="UP001596368"/>
    </source>
</evidence>
<dbReference type="InterPro" id="IPR050791">
    <property type="entry name" value="Aldo-Keto_reductase"/>
</dbReference>
<feature type="domain" description="NADP-dependent oxidoreductase" evidence="3">
    <location>
        <begin position="23"/>
        <end position="277"/>
    </location>
</feature>
<dbReference type="InterPro" id="IPR036812">
    <property type="entry name" value="NAD(P)_OxRdtase_dom_sf"/>
</dbReference>
<dbReference type="AlphaFoldDB" id="A0ABD5XP86"/>
<dbReference type="Proteomes" id="UP001596368">
    <property type="component" value="Unassembled WGS sequence"/>
</dbReference>
<gene>
    <name evidence="4" type="ORF">ACFQRB_11780</name>
</gene>
<dbReference type="CDD" id="cd19088">
    <property type="entry name" value="AKR_AKR13B1"/>
    <property type="match status" value="1"/>
</dbReference>